<evidence type="ECO:0000256" key="1">
    <source>
        <dbReference type="SAM" id="MobiDB-lite"/>
    </source>
</evidence>
<proteinExistence type="predicted"/>
<dbReference type="EMBL" id="CAUYUJ010016360">
    <property type="protein sequence ID" value="CAK0864390.1"/>
    <property type="molecule type" value="Genomic_DNA"/>
</dbReference>
<gene>
    <name evidence="2" type="ORF">PCOR1329_LOCUS52298</name>
</gene>
<dbReference type="Proteomes" id="UP001189429">
    <property type="component" value="Unassembled WGS sequence"/>
</dbReference>
<reference evidence="2" key="1">
    <citation type="submission" date="2023-10" db="EMBL/GenBank/DDBJ databases">
        <authorList>
            <person name="Chen Y."/>
            <person name="Shah S."/>
            <person name="Dougan E. K."/>
            <person name="Thang M."/>
            <person name="Chan C."/>
        </authorList>
    </citation>
    <scope>NUCLEOTIDE SEQUENCE [LARGE SCALE GENOMIC DNA]</scope>
</reference>
<sequence>MRGRPPPAARAGTPRPPRLPPRGQAAGACDDGCAGRAACLAGWVRQPRWAGKVALCGRQQIQRVLSCLRISACVAGGPRVRQSSGDPTSRSHFGIVEQIRRAASLSDASSGPDRSVVRVLLPDTEQHRQL</sequence>
<evidence type="ECO:0000313" key="2">
    <source>
        <dbReference type="EMBL" id="CAK0864390.1"/>
    </source>
</evidence>
<evidence type="ECO:0000313" key="3">
    <source>
        <dbReference type="Proteomes" id="UP001189429"/>
    </source>
</evidence>
<feature type="region of interest" description="Disordered" evidence="1">
    <location>
        <begin position="1"/>
        <end position="27"/>
    </location>
</feature>
<protein>
    <submittedName>
        <fullName evidence="2">Uncharacterized protein</fullName>
    </submittedName>
</protein>
<name>A0ABN9V0A4_9DINO</name>
<organism evidence="2 3">
    <name type="scientific">Prorocentrum cordatum</name>
    <dbReference type="NCBI Taxonomy" id="2364126"/>
    <lineage>
        <taxon>Eukaryota</taxon>
        <taxon>Sar</taxon>
        <taxon>Alveolata</taxon>
        <taxon>Dinophyceae</taxon>
        <taxon>Prorocentrales</taxon>
        <taxon>Prorocentraceae</taxon>
        <taxon>Prorocentrum</taxon>
    </lineage>
</organism>
<comment type="caution">
    <text evidence="2">The sequence shown here is derived from an EMBL/GenBank/DDBJ whole genome shotgun (WGS) entry which is preliminary data.</text>
</comment>
<keyword evidence="3" id="KW-1185">Reference proteome</keyword>
<accession>A0ABN9V0A4</accession>
<feature type="compositionally biased region" description="Pro residues" evidence="1">
    <location>
        <begin position="1"/>
        <end position="20"/>
    </location>
</feature>